<dbReference type="EMBL" id="AZHX01002315">
    <property type="protein sequence ID" value="ETW95433.1"/>
    <property type="molecule type" value="Genomic_DNA"/>
</dbReference>
<dbReference type="PANTHER" id="PTHR41791">
    <property type="entry name" value="SSL7039 PROTEIN"/>
    <property type="match status" value="1"/>
</dbReference>
<dbReference type="AlphaFoldDB" id="W4LBH2"/>
<gene>
    <name evidence="1" type="ORF">ETSY2_48130</name>
</gene>
<organism evidence="1 2">
    <name type="scientific">Candidatus Entotheonella gemina</name>
    <dbReference type="NCBI Taxonomy" id="1429439"/>
    <lineage>
        <taxon>Bacteria</taxon>
        <taxon>Pseudomonadati</taxon>
        <taxon>Nitrospinota/Tectimicrobiota group</taxon>
        <taxon>Candidatus Tectimicrobiota</taxon>
        <taxon>Candidatus Entotheonellia</taxon>
        <taxon>Candidatus Entotheonellales</taxon>
        <taxon>Candidatus Entotheonellaceae</taxon>
        <taxon>Candidatus Entotheonella</taxon>
    </lineage>
</organism>
<evidence type="ECO:0000313" key="1">
    <source>
        <dbReference type="EMBL" id="ETW95433.1"/>
    </source>
</evidence>
<keyword evidence="2" id="KW-1185">Reference proteome</keyword>
<name>W4LBH2_9BACT</name>
<dbReference type="PIRSF" id="PIRSF028744">
    <property type="entry name" value="Addict_mod_HI1419"/>
    <property type="match status" value="1"/>
</dbReference>
<comment type="caution">
    <text evidence="1">The sequence shown here is derived from an EMBL/GenBank/DDBJ whole genome shotgun (WGS) entry which is preliminary data.</text>
</comment>
<proteinExistence type="predicted"/>
<reference evidence="1 2" key="1">
    <citation type="journal article" date="2014" name="Nature">
        <title>An environmental bacterial taxon with a large and distinct metabolic repertoire.</title>
        <authorList>
            <person name="Wilson M.C."/>
            <person name="Mori T."/>
            <person name="Ruckert C."/>
            <person name="Uria A.R."/>
            <person name="Helf M.J."/>
            <person name="Takada K."/>
            <person name="Gernert C."/>
            <person name="Steffens U.A."/>
            <person name="Heycke N."/>
            <person name="Schmitt S."/>
            <person name="Rinke C."/>
            <person name="Helfrich E.J."/>
            <person name="Brachmann A.O."/>
            <person name="Gurgui C."/>
            <person name="Wakimoto T."/>
            <person name="Kracht M."/>
            <person name="Crusemann M."/>
            <person name="Hentschel U."/>
            <person name="Abe I."/>
            <person name="Matsunaga S."/>
            <person name="Kalinowski J."/>
            <person name="Takeyama H."/>
            <person name="Piel J."/>
        </authorList>
    </citation>
    <scope>NUCLEOTIDE SEQUENCE [LARGE SCALE GENOMIC DNA]</scope>
    <source>
        <strain evidence="2">TSY2</strain>
    </source>
</reference>
<accession>W4LBH2</accession>
<sequence>MMAARERILQEYITLAGKNPFAEWLRGIPDKTTRARIRTRLSQVRLGNFGDTQGVGEGVHELRLDFGPGYRVYYGLVDETIVLLLGGGDKQSQRRDIREAKHHWQEFQDHHAN</sequence>
<dbReference type="PANTHER" id="PTHR41791:SF1">
    <property type="entry name" value="SSL7039 PROTEIN"/>
    <property type="match status" value="1"/>
</dbReference>
<dbReference type="NCBIfam" id="TIGR02683">
    <property type="entry name" value="upstrm_HI1419"/>
    <property type="match status" value="1"/>
</dbReference>
<evidence type="ECO:0000313" key="2">
    <source>
        <dbReference type="Proteomes" id="UP000019140"/>
    </source>
</evidence>
<dbReference type="HOGENOM" id="CLU_152445_1_0_7"/>
<dbReference type="Proteomes" id="UP000019140">
    <property type="component" value="Unassembled WGS sequence"/>
</dbReference>
<protein>
    <submittedName>
        <fullName evidence="1">Addiction module killer protein</fullName>
    </submittedName>
</protein>
<dbReference type="InterPro" id="IPR014056">
    <property type="entry name" value="TypeIITA-like_toxin_pred"/>
</dbReference>